<dbReference type="VEuPathDB" id="AmoebaDB:EHI8A_146590"/>
<reference evidence="1 2" key="1">
    <citation type="submission" date="2013-01" db="EMBL/GenBank/DDBJ databases">
        <authorList>
            <person name="Hannick L."/>
            <person name="Zafar N."/>
            <person name="Lorenzi H."/>
            <person name="Ali I.A."/>
            <person name="Petri W.P."/>
            <person name="Caler E."/>
        </authorList>
    </citation>
    <scope>NUCLEOTIDE SEQUENCE [LARGE SCALE GENOMIC DNA]</scope>
    <source>
        <strain evidence="2">HM3:IMSS-B</strain>
    </source>
</reference>
<gene>
    <name evidence="1" type="ORF">EHI8A_146590</name>
</gene>
<evidence type="ECO:0000313" key="2">
    <source>
        <dbReference type="Proteomes" id="UP000030781"/>
    </source>
</evidence>
<proteinExistence type="predicted"/>
<accession>M3TQQ2</accession>
<dbReference type="EMBL" id="KB609890">
    <property type="protein sequence ID" value="EMH77903.1"/>
    <property type="molecule type" value="Genomic_DNA"/>
</dbReference>
<name>M3TQQ2_ENTH1</name>
<sequence>MKKSKTINISEDKEILDILEFRPPRHIDLTQFQPKIPTTQELNANILHLLTGVRTSKTDKSEIKKGCVSEIPLLSHSEKELKNPQEEKEEINENTNLISKETVPSDYSLVDVSCIPKEPSQALSMLKTNKKKVKERNGNTKLEIGMHTAIMPSYLSHININKKTKTKPLMIGVQQLLKKPSTPTKKRLTETTHIQTMNRLEKRKSLEIKHKTNEQIKRTEHVLKETHKTIADTQSLIKKIERQTTTTKDIKDFKERNAANRAIKLRAEKVIREIDRKRKSLLNKTEIETRAKRMTLPQLPNYLKQAIKKKKTEAIKSEETNKTKMHSNSIPINPVFIINQQRLQLFGTPLKQHHKRKVPENVYEISLFLGMLSKWCNITIERFSKKKEIPYGCPKISGIDFGDGVIELENIINEKVKNEIKPIDTNGIRTKLGYEKIKSLRIQHTIELLEDLLYEKGIEISRNKKGIRCVYRYGKGLIKTDDIHQKERAIHSALVHRFQMGIKRLDIKRGDIELVHIIY</sequence>
<organism evidence="1 2">
    <name type="scientific">Entamoeba histolytica HM-1:IMSS-B</name>
    <dbReference type="NCBI Taxonomy" id="885319"/>
    <lineage>
        <taxon>Eukaryota</taxon>
        <taxon>Amoebozoa</taxon>
        <taxon>Evosea</taxon>
        <taxon>Archamoebae</taxon>
        <taxon>Mastigamoebida</taxon>
        <taxon>Entamoebidae</taxon>
        <taxon>Entamoeba</taxon>
    </lineage>
</organism>
<dbReference type="OrthoDB" id="28614at2759"/>
<dbReference type="Proteomes" id="UP000030781">
    <property type="component" value="Unassembled WGS sequence"/>
</dbReference>
<protein>
    <submittedName>
        <fullName evidence="1">Uncharacterized protein</fullName>
    </submittedName>
</protein>
<evidence type="ECO:0000313" key="1">
    <source>
        <dbReference type="EMBL" id="EMH77903.1"/>
    </source>
</evidence>
<dbReference type="AlphaFoldDB" id="M3TQQ2"/>